<keyword evidence="4" id="KW-1185">Reference proteome</keyword>
<dbReference type="Gene3D" id="3.40.50.300">
    <property type="entry name" value="P-loop containing nucleotide triphosphate hydrolases"/>
    <property type="match status" value="2"/>
</dbReference>
<name>A0ABT9EXD7_9GAMM</name>
<dbReference type="RefSeq" id="WP_075171149.1">
    <property type="nucleotide sequence ID" value="NZ_CAXHZV010000008.1"/>
</dbReference>
<dbReference type="Pfam" id="PF05872">
    <property type="entry name" value="HerA_C"/>
    <property type="match status" value="1"/>
</dbReference>
<dbReference type="PANTHER" id="PTHR30121">
    <property type="entry name" value="UNCHARACTERIZED PROTEIN YJGR-RELATED"/>
    <property type="match status" value="1"/>
</dbReference>
<protein>
    <submittedName>
        <fullName evidence="3">DUF853 family protein</fullName>
    </submittedName>
</protein>
<evidence type="ECO:0000259" key="2">
    <source>
        <dbReference type="Pfam" id="PF05872"/>
    </source>
</evidence>
<dbReference type="Proteomes" id="UP001177341">
    <property type="component" value="Unassembled WGS sequence"/>
</dbReference>
<dbReference type="CDD" id="cd01127">
    <property type="entry name" value="TrwB_TraG_TraD_VirD4"/>
    <property type="match status" value="1"/>
</dbReference>
<proteinExistence type="predicted"/>
<organism evidence="3 4">
    <name type="scientific">Neptunomonas phycophila</name>
    <dbReference type="NCBI Taxonomy" id="1572645"/>
    <lineage>
        <taxon>Bacteria</taxon>
        <taxon>Pseudomonadati</taxon>
        <taxon>Pseudomonadota</taxon>
        <taxon>Gammaproteobacteria</taxon>
        <taxon>Oceanospirillales</taxon>
        <taxon>Oceanospirillaceae</taxon>
        <taxon>Neptunomonas</taxon>
    </lineage>
</organism>
<dbReference type="SUPFAM" id="SSF52540">
    <property type="entry name" value="P-loop containing nucleoside triphosphate hydrolases"/>
    <property type="match status" value="1"/>
</dbReference>
<feature type="compositionally biased region" description="Basic and acidic residues" evidence="1">
    <location>
        <begin position="438"/>
        <end position="447"/>
    </location>
</feature>
<sequence>MDSGILIGGCDAGKIYLDPRYANRHGLIAGATGTGKTVTLQCLAEGFSDIGVPVFMSDVKGDLTGLSQAGSPHPKVDERVEKIGIDGYSQRGYPISLWDVFGEKGTPVRSTISEMGPQLLARLLDLNDTQEGVLTLVFEYADDEGLLLVDLNDLRTSLNFIAEHGKEIDAQLAVSKASVNAILRRLLMLEREGGEAFFGEPALQLQDFMQVDRDGRGIINVLESEKLIRSPRVYSTFLLWLLSELFENLPEVGDADKPKMVFFFDEAHLLFSNASRVLVEKIEQVVRLIRSKGVGVYFITQSPADLPDNVLGQLGNRVQHALRAFTPKDQKAVRVAAQTFRANPKVDTEEAITQMGVGEALVSVLQKGGVPSVVERTLIRPPSSRMGPASEQECALLIKNDPMNRRYAEAYDPRSAHEILLERTAKRIQDEEAAEAQAAKEKEEAKAAKRSSGRSSNRQSVTEALMKSVVRSIGSSLGRSVGKSLLRGILGSLIK</sequence>
<dbReference type="EMBL" id="JAUYVO010000009">
    <property type="protein sequence ID" value="MDP2523612.1"/>
    <property type="molecule type" value="Genomic_DNA"/>
</dbReference>
<dbReference type="PANTHER" id="PTHR30121:SF6">
    <property type="entry name" value="SLR6007 PROTEIN"/>
    <property type="match status" value="1"/>
</dbReference>
<comment type="caution">
    <text evidence="3">The sequence shown here is derived from an EMBL/GenBank/DDBJ whole genome shotgun (WGS) entry which is preliminary data.</text>
</comment>
<dbReference type="InterPro" id="IPR051162">
    <property type="entry name" value="T4SS_component"/>
</dbReference>
<dbReference type="GeneID" id="89455053"/>
<reference evidence="3" key="1">
    <citation type="submission" date="2023-07" db="EMBL/GenBank/DDBJ databases">
        <title>Genome content predicts the carbon catabolic preferences of heterotrophic bacteria.</title>
        <authorList>
            <person name="Gralka M."/>
        </authorList>
    </citation>
    <scope>NUCLEOTIDE SEQUENCE</scope>
    <source>
        <strain evidence="3">5G01</strain>
    </source>
</reference>
<feature type="region of interest" description="Disordered" evidence="1">
    <location>
        <begin position="431"/>
        <end position="461"/>
    </location>
</feature>
<gene>
    <name evidence="3" type="ORF">Q8W30_13630</name>
</gene>
<dbReference type="InterPro" id="IPR033186">
    <property type="entry name" value="HerA_C"/>
</dbReference>
<dbReference type="InterPro" id="IPR027417">
    <property type="entry name" value="P-loop_NTPase"/>
</dbReference>
<evidence type="ECO:0000313" key="3">
    <source>
        <dbReference type="EMBL" id="MDP2523612.1"/>
    </source>
</evidence>
<feature type="domain" description="Helicase HerA-like C-terminal" evidence="2">
    <location>
        <begin position="13"/>
        <end position="493"/>
    </location>
</feature>
<accession>A0ABT9EXD7</accession>
<evidence type="ECO:0000256" key="1">
    <source>
        <dbReference type="SAM" id="MobiDB-lite"/>
    </source>
</evidence>
<evidence type="ECO:0000313" key="4">
    <source>
        <dbReference type="Proteomes" id="UP001177341"/>
    </source>
</evidence>